<evidence type="ECO:0000313" key="1">
    <source>
        <dbReference type="EMBL" id="BAW98287.1"/>
    </source>
</evidence>
<evidence type="ECO:0000313" key="2">
    <source>
        <dbReference type="Proteomes" id="UP000221243"/>
    </source>
</evidence>
<dbReference type="OrthoDB" id="21519at10239"/>
<dbReference type="GeneID" id="40075094"/>
<organism evidence="1 2">
    <name type="scientific">Vibrio phage pTD1</name>
    <dbReference type="NCBI Taxonomy" id="1938577"/>
    <lineage>
        <taxon>Viruses</taxon>
        <taxon>Duplodnaviria</taxon>
        <taxon>Heunggongvirae</taxon>
        <taxon>Uroviricota</taxon>
        <taxon>Caudoviricetes</taxon>
        <taxon>Chimalliviridae</taxon>
        <taxon>Gorgonvirinae</taxon>
        <taxon>Tidunavirus</taxon>
        <taxon>Tidunavirus pTD1</taxon>
    </lineage>
</organism>
<protein>
    <submittedName>
        <fullName evidence="1">Uncharacterized protein</fullName>
    </submittedName>
</protein>
<keyword evidence="2" id="KW-1185">Reference proteome</keyword>
<sequence length="123" mass="14279">MTIKKEGTLNQVKIFALTQLSSWLYRNHRVKSIKAMALEASCSPTTLSGIKNGTIKCVSLNRTLDIMDRLNINYVMQIQRRRGVTHYSFAMDKYNVRKSSSAYDEVEYKDEFDYARRIANKTE</sequence>
<proteinExistence type="predicted"/>
<accession>A0A1Q2U2U9</accession>
<dbReference type="EMBL" id="AP017972">
    <property type="protein sequence ID" value="BAW98287.1"/>
    <property type="molecule type" value="Genomic_DNA"/>
</dbReference>
<dbReference type="KEGG" id="vg:40075094"/>
<dbReference type="RefSeq" id="YP_009599365.1">
    <property type="nucleotide sequence ID" value="NC_041916.1"/>
</dbReference>
<dbReference type="Proteomes" id="UP000221243">
    <property type="component" value="Segment"/>
</dbReference>
<reference evidence="1 2" key="1">
    <citation type="submission" date="2017-01" db="EMBL/GenBank/DDBJ databases">
        <title>Complete Genome Sequence of Vibrio Parahaemolyticus Bacteriophage pTD1.</title>
        <authorList>
            <person name="Midorikawa Y."/>
            <person name="Sano M."/>
        </authorList>
    </citation>
    <scope>NUCLEOTIDE SEQUENCE [LARGE SCALE GENOMIC DNA]</scope>
    <source>
        <strain evidence="1">PTD1</strain>
    </source>
</reference>
<name>A0A1Q2U2U9_9CAUD</name>